<dbReference type="InterPro" id="IPR017850">
    <property type="entry name" value="Alkaline_phosphatase_core_sf"/>
</dbReference>
<reference evidence="9" key="1">
    <citation type="submission" date="2022-01" db="EMBL/GenBank/DDBJ databases">
        <authorList>
            <person name="King R."/>
        </authorList>
    </citation>
    <scope>NUCLEOTIDE SEQUENCE</scope>
</reference>
<dbReference type="GO" id="GO:0030203">
    <property type="term" value="P:glycosaminoglycan metabolic process"/>
    <property type="evidence" value="ECO:0007669"/>
    <property type="project" value="InterPro"/>
</dbReference>
<evidence type="ECO:0000256" key="7">
    <source>
        <dbReference type="SAM" id="SignalP"/>
    </source>
</evidence>
<keyword evidence="3 7" id="KW-0732">Signal</keyword>
<name>A0A9N9WNW8_9DIPT</name>
<dbReference type="GO" id="GO:0005539">
    <property type="term" value="F:glycosaminoglycan binding"/>
    <property type="evidence" value="ECO:0007669"/>
    <property type="project" value="TreeGrafter"/>
</dbReference>
<evidence type="ECO:0000313" key="9">
    <source>
        <dbReference type="EMBL" id="CAG9803066.1"/>
    </source>
</evidence>
<evidence type="ECO:0000256" key="4">
    <source>
        <dbReference type="ARBA" id="ARBA00022801"/>
    </source>
</evidence>
<evidence type="ECO:0000256" key="1">
    <source>
        <dbReference type="ARBA" id="ARBA00001913"/>
    </source>
</evidence>
<evidence type="ECO:0000256" key="3">
    <source>
        <dbReference type="ARBA" id="ARBA00022729"/>
    </source>
</evidence>
<dbReference type="InterPro" id="IPR012251">
    <property type="entry name" value="GlcNAc_6-SO4ase"/>
</dbReference>
<dbReference type="PROSITE" id="PS00523">
    <property type="entry name" value="SULFATASE_1"/>
    <property type="match status" value="1"/>
</dbReference>
<sequence>MQIHLIALSLLIFLSSRVFGKFNFIIFLTDDQDLILNSLEPLKNIEKFVTSKGVIFKNAFTTSPICCPSRSAILTGLYAHNTRTFNNSVEGGCYSNEWIEKHERRTFPAILHENGYKTFYAGKYLNDYYSKNIPYGYDDFYGLHGNSKYYNYTLTENGKVFKYGDMPEDYLTNVIKNQAKDFITNQSKDEPFLAIISTPSCHAPFTPEEKYKDALSNYTVPRSDNFNVGAKATEKHWLLTMKPKKLSETVISKIEHYYRSRLQTLLSVDDMVGDIINQLEKQSLIDNTYIIFTSDNGYHLGNWAMPWDKRLPYETDIKIPLIIRGPNVPQKHVVDFPVALIDLAPTVLSLAGISYNLSQFDGEPFDKLIDINNFDSERMFERQILIEHYGEGTRDTFNPECPYRKSQRLFGCSIDADCKCQDSWNNTYACVRHLASDIDFIYCTFNDHVSFNEAYYLTADPYQMNNVAYDLLPSVQALYQLTAEDLKNCQGDSCRVIRPIYPF</sequence>
<evidence type="ECO:0000259" key="8">
    <source>
        <dbReference type="Pfam" id="PF00884"/>
    </source>
</evidence>
<dbReference type="CDD" id="cd16147">
    <property type="entry name" value="G6S"/>
    <property type="match status" value="1"/>
</dbReference>
<comment type="similarity">
    <text evidence="2">Belongs to the sulfatase family.</text>
</comment>
<dbReference type="PROSITE" id="PS00149">
    <property type="entry name" value="SULFATASE_2"/>
    <property type="match status" value="1"/>
</dbReference>
<dbReference type="EMBL" id="OU895878">
    <property type="protein sequence ID" value="CAG9803066.1"/>
    <property type="molecule type" value="Genomic_DNA"/>
</dbReference>
<organism evidence="9 10">
    <name type="scientific">Chironomus riparius</name>
    <dbReference type="NCBI Taxonomy" id="315576"/>
    <lineage>
        <taxon>Eukaryota</taxon>
        <taxon>Metazoa</taxon>
        <taxon>Ecdysozoa</taxon>
        <taxon>Arthropoda</taxon>
        <taxon>Hexapoda</taxon>
        <taxon>Insecta</taxon>
        <taxon>Pterygota</taxon>
        <taxon>Neoptera</taxon>
        <taxon>Endopterygota</taxon>
        <taxon>Diptera</taxon>
        <taxon>Nematocera</taxon>
        <taxon>Chironomoidea</taxon>
        <taxon>Chironomidae</taxon>
        <taxon>Chironominae</taxon>
        <taxon>Chironomus</taxon>
    </lineage>
</organism>
<dbReference type="Proteomes" id="UP001153620">
    <property type="component" value="Chromosome 2"/>
</dbReference>
<feature type="chain" id="PRO_5040119205" description="Sulfatase N-terminal domain-containing protein" evidence="7">
    <location>
        <begin position="21"/>
        <end position="503"/>
    </location>
</feature>
<dbReference type="InterPro" id="IPR024607">
    <property type="entry name" value="Sulfatase_CS"/>
</dbReference>
<comment type="PTM">
    <text evidence="6">The conversion to 3-oxoalanine (also known as C-formylglycine, FGly), of a serine or cysteine residue in prokaryotes and of a cysteine residue in eukaryotes, is critical for catalytic activity.</text>
</comment>
<dbReference type="PANTHER" id="PTHR43108">
    <property type="entry name" value="N-ACETYLGLUCOSAMINE-6-SULFATASE FAMILY MEMBER"/>
    <property type="match status" value="1"/>
</dbReference>
<protein>
    <recommendedName>
        <fullName evidence="8">Sulfatase N-terminal domain-containing protein</fullName>
    </recommendedName>
</protein>
<accession>A0A9N9WNW8</accession>
<evidence type="ECO:0000256" key="2">
    <source>
        <dbReference type="ARBA" id="ARBA00008779"/>
    </source>
</evidence>
<dbReference type="Pfam" id="PF00884">
    <property type="entry name" value="Sulfatase"/>
    <property type="match status" value="1"/>
</dbReference>
<dbReference type="OrthoDB" id="96314at2759"/>
<feature type="signal peptide" evidence="7">
    <location>
        <begin position="1"/>
        <end position="20"/>
    </location>
</feature>
<proteinExistence type="inferred from homology"/>
<reference evidence="9" key="2">
    <citation type="submission" date="2022-10" db="EMBL/GenBank/DDBJ databases">
        <authorList>
            <consortium name="ENA_rothamsted_submissions"/>
            <consortium name="culmorum"/>
            <person name="King R."/>
        </authorList>
    </citation>
    <scope>NUCLEOTIDE SEQUENCE</scope>
</reference>
<feature type="modified residue" description="3-oxoalanine (Cys)" evidence="6">
    <location>
        <position position="66"/>
    </location>
</feature>
<keyword evidence="5" id="KW-0325">Glycoprotein</keyword>
<dbReference type="GO" id="GO:0008449">
    <property type="term" value="F:N-acetylglucosamine-6-sulfatase activity"/>
    <property type="evidence" value="ECO:0007669"/>
    <property type="project" value="InterPro"/>
</dbReference>
<evidence type="ECO:0000313" key="10">
    <source>
        <dbReference type="Proteomes" id="UP001153620"/>
    </source>
</evidence>
<dbReference type="Gene3D" id="3.40.720.10">
    <property type="entry name" value="Alkaline Phosphatase, subunit A"/>
    <property type="match status" value="1"/>
</dbReference>
<dbReference type="AlphaFoldDB" id="A0A9N9WNW8"/>
<gene>
    <name evidence="9" type="ORF">CHIRRI_LOCUS5968</name>
</gene>
<dbReference type="PANTHER" id="PTHR43108:SF8">
    <property type="entry name" value="SD21168P"/>
    <property type="match status" value="1"/>
</dbReference>
<dbReference type="InterPro" id="IPR000917">
    <property type="entry name" value="Sulfatase_N"/>
</dbReference>
<evidence type="ECO:0000256" key="5">
    <source>
        <dbReference type="ARBA" id="ARBA00023180"/>
    </source>
</evidence>
<evidence type="ECO:0000256" key="6">
    <source>
        <dbReference type="PIRSR" id="PIRSR036666-50"/>
    </source>
</evidence>
<dbReference type="SUPFAM" id="SSF53649">
    <property type="entry name" value="Alkaline phosphatase-like"/>
    <property type="match status" value="1"/>
</dbReference>
<feature type="domain" description="Sulfatase N-terminal" evidence="8">
    <location>
        <begin position="23"/>
        <end position="353"/>
    </location>
</feature>
<keyword evidence="4" id="KW-0378">Hydrolase</keyword>
<keyword evidence="10" id="KW-1185">Reference proteome</keyword>
<dbReference type="PIRSF" id="PIRSF036666">
    <property type="entry name" value="G6S"/>
    <property type="match status" value="1"/>
</dbReference>
<comment type="cofactor">
    <cofactor evidence="1">
        <name>Ca(2+)</name>
        <dbReference type="ChEBI" id="CHEBI:29108"/>
    </cofactor>
</comment>